<comment type="caution">
    <text evidence="2">The sequence shown here is derived from an EMBL/GenBank/DDBJ whole genome shotgun (WGS) entry which is preliminary data.</text>
</comment>
<protein>
    <submittedName>
        <fullName evidence="2">Uncharacterized protein</fullName>
    </submittedName>
</protein>
<dbReference type="RefSeq" id="WP_252761156.1">
    <property type="nucleotide sequence ID" value="NZ_JAMXLY010000029.1"/>
</dbReference>
<feature type="chain" id="PRO_5047096710" evidence="1">
    <location>
        <begin position="20"/>
        <end position="148"/>
    </location>
</feature>
<keyword evidence="1" id="KW-0732">Signal</keyword>
<gene>
    <name evidence="2" type="ORF">NG821_08090</name>
</gene>
<organism evidence="2 3">
    <name type="scientific">Segatella cerevisiae</name>
    <dbReference type="NCBI Taxonomy" id="2053716"/>
    <lineage>
        <taxon>Bacteria</taxon>
        <taxon>Pseudomonadati</taxon>
        <taxon>Bacteroidota</taxon>
        <taxon>Bacteroidia</taxon>
        <taxon>Bacteroidales</taxon>
        <taxon>Prevotellaceae</taxon>
        <taxon>Segatella</taxon>
    </lineage>
</organism>
<dbReference type="Proteomes" id="UP001204015">
    <property type="component" value="Unassembled WGS sequence"/>
</dbReference>
<name>A0ABT1BXJ0_9BACT</name>
<evidence type="ECO:0000313" key="3">
    <source>
        <dbReference type="Proteomes" id="UP001204015"/>
    </source>
</evidence>
<proteinExistence type="predicted"/>
<reference evidence="2 3" key="1">
    <citation type="submission" date="2022-06" db="EMBL/GenBank/DDBJ databases">
        <title>A taxonomic note on the genus Prevotella: Description of four novel genera and emended description of the genera Hallella and Xylanibacter.</title>
        <authorList>
            <person name="Hitch T.C.A."/>
        </authorList>
    </citation>
    <scope>NUCLEOTIDE SEQUENCE [LARGE SCALE GENOMIC DNA]</scope>
    <source>
        <strain evidence="2 3">DSM 100619</strain>
    </source>
</reference>
<dbReference type="EMBL" id="JAMXLY010000029">
    <property type="protein sequence ID" value="MCO6025799.1"/>
    <property type="molecule type" value="Genomic_DNA"/>
</dbReference>
<keyword evidence="3" id="KW-1185">Reference proteome</keyword>
<feature type="signal peptide" evidence="1">
    <location>
        <begin position="1"/>
        <end position="19"/>
    </location>
</feature>
<evidence type="ECO:0000256" key="1">
    <source>
        <dbReference type="SAM" id="SignalP"/>
    </source>
</evidence>
<accession>A0ABT1BXJ0</accession>
<sequence>MKKLLFSLLFMGIALTTYAQTDSTVFKGYLYNDKYEVYLSINFYANDITVPHQEIYGKLPGFFGDVHDGRKWLFTSAKITSPNTAEIGITNDYGSEDLTATLTFNKDHTYTLKQLKGSTLKIARNRKWVKMPAELTFVQKSGPVGLVP</sequence>
<evidence type="ECO:0000313" key="2">
    <source>
        <dbReference type="EMBL" id="MCO6025799.1"/>
    </source>
</evidence>